<dbReference type="AlphaFoldDB" id="A0ABD6B090"/>
<proteinExistence type="predicted"/>
<protein>
    <submittedName>
        <fullName evidence="2">MaoC family dehydratase N-terminal domain-containing protein</fullName>
    </submittedName>
</protein>
<feature type="domain" description="Thioesterase" evidence="1">
    <location>
        <begin position="58"/>
        <end position="114"/>
    </location>
</feature>
<dbReference type="PANTHER" id="PTHR43664">
    <property type="entry name" value="MONOAMINE OXIDASE-RELATED"/>
    <property type="match status" value="1"/>
</dbReference>
<sequence length="126" mass="14024">MTDVAEGDTSSYERTFTREDVERFTEVSGDEGEHHVEADEEGRLLVHGLLTATLPTKLGGDLDFVARTMDLTFHRPVYTGEPVHCEMTVTDVEPQDGRTRVQSRAECTNEDGETVLVGEYDGVVFD</sequence>
<dbReference type="Proteomes" id="UP001597187">
    <property type="component" value="Unassembled WGS sequence"/>
</dbReference>
<name>A0ABD6B090_9EURY</name>
<evidence type="ECO:0000259" key="1">
    <source>
        <dbReference type="Pfam" id="PF03061"/>
    </source>
</evidence>
<dbReference type="SUPFAM" id="SSF54637">
    <property type="entry name" value="Thioesterase/thiol ester dehydrase-isomerase"/>
    <property type="match status" value="1"/>
</dbReference>
<dbReference type="Pfam" id="PF03061">
    <property type="entry name" value="4HBT"/>
    <property type="match status" value="1"/>
</dbReference>
<dbReference type="InterPro" id="IPR052342">
    <property type="entry name" value="MCH/BMMD"/>
</dbReference>
<reference evidence="2 3" key="1">
    <citation type="journal article" date="2019" name="Int. J. Syst. Evol. Microbiol.">
        <title>The Global Catalogue of Microorganisms (GCM) 10K type strain sequencing project: providing services to taxonomists for standard genome sequencing and annotation.</title>
        <authorList>
            <consortium name="The Broad Institute Genomics Platform"/>
            <consortium name="The Broad Institute Genome Sequencing Center for Infectious Disease"/>
            <person name="Wu L."/>
            <person name="Ma J."/>
        </authorList>
    </citation>
    <scope>NUCLEOTIDE SEQUENCE [LARGE SCALE GENOMIC DNA]</scope>
    <source>
        <strain evidence="2 3">CGMCC 1.12563</strain>
    </source>
</reference>
<organism evidence="2 3">
    <name type="scientific">Halomarina rubra</name>
    <dbReference type="NCBI Taxonomy" id="2071873"/>
    <lineage>
        <taxon>Archaea</taxon>
        <taxon>Methanobacteriati</taxon>
        <taxon>Methanobacteriota</taxon>
        <taxon>Stenosarchaea group</taxon>
        <taxon>Halobacteria</taxon>
        <taxon>Halobacteriales</taxon>
        <taxon>Natronomonadaceae</taxon>
        <taxon>Halomarina</taxon>
    </lineage>
</organism>
<dbReference type="PANTHER" id="PTHR43664:SF1">
    <property type="entry name" value="BETA-METHYLMALYL-COA DEHYDRATASE"/>
    <property type="match status" value="1"/>
</dbReference>
<gene>
    <name evidence="2" type="ORF">ACFSBT_18355</name>
</gene>
<keyword evidence="3" id="KW-1185">Reference proteome</keyword>
<dbReference type="EMBL" id="JBHUDC010000008">
    <property type="protein sequence ID" value="MFD1515247.1"/>
    <property type="molecule type" value="Genomic_DNA"/>
</dbReference>
<dbReference type="RefSeq" id="WP_250875168.1">
    <property type="nucleotide sequence ID" value="NZ_JALXFV010000008.1"/>
</dbReference>
<evidence type="ECO:0000313" key="2">
    <source>
        <dbReference type="EMBL" id="MFD1515247.1"/>
    </source>
</evidence>
<evidence type="ECO:0000313" key="3">
    <source>
        <dbReference type="Proteomes" id="UP001597187"/>
    </source>
</evidence>
<dbReference type="Gene3D" id="3.10.129.10">
    <property type="entry name" value="Hotdog Thioesterase"/>
    <property type="match status" value="1"/>
</dbReference>
<accession>A0ABD6B090</accession>
<dbReference type="InterPro" id="IPR006683">
    <property type="entry name" value="Thioestr_dom"/>
</dbReference>
<dbReference type="InterPro" id="IPR029069">
    <property type="entry name" value="HotDog_dom_sf"/>
</dbReference>
<comment type="caution">
    <text evidence="2">The sequence shown here is derived from an EMBL/GenBank/DDBJ whole genome shotgun (WGS) entry which is preliminary data.</text>
</comment>